<reference evidence="1" key="1">
    <citation type="journal article" date="2020" name="Stud. Mycol.">
        <title>101 Dothideomycetes genomes: a test case for predicting lifestyles and emergence of pathogens.</title>
        <authorList>
            <person name="Haridas S."/>
            <person name="Albert R."/>
            <person name="Binder M."/>
            <person name="Bloem J."/>
            <person name="Labutti K."/>
            <person name="Salamov A."/>
            <person name="Andreopoulos B."/>
            <person name="Baker S."/>
            <person name="Barry K."/>
            <person name="Bills G."/>
            <person name="Bluhm B."/>
            <person name="Cannon C."/>
            <person name="Castanera R."/>
            <person name="Culley D."/>
            <person name="Daum C."/>
            <person name="Ezra D."/>
            <person name="Gonzalez J."/>
            <person name="Henrissat B."/>
            <person name="Kuo A."/>
            <person name="Liang C."/>
            <person name="Lipzen A."/>
            <person name="Lutzoni F."/>
            <person name="Magnuson J."/>
            <person name="Mondo S."/>
            <person name="Nolan M."/>
            <person name="Ohm R."/>
            <person name="Pangilinan J."/>
            <person name="Park H.-J."/>
            <person name="Ramirez L."/>
            <person name="Alfaro M."/>
            <person name="Sun H."/>
            <person name="Tritt A."/>
            <person name="Yoshinaga Y."/>
            <person name="Zwiers L.-H."/>
            <person name="Turgeon B."/>
            <person name="Goodwin S."/>
            <person name="Spatafora J."/>
            <person name="Crous P."/>
            <person name="Grigoriev I."/>
        </authorList>
    </citation>
    <scope>NUCLEOTIDE SEQUENCE</scope>
    <source>
        <strain evidence="1">CBS 627.86</strain>
    </source>
</reference>
<organism evidence="1 2">
    <name type="scientific">Lophiotrema nucula</name>
    <dbReference type="NCBI Taxonomy" id="690887"/>
    <lineage>
        <taxon>Eukaryota</taxon>
        <taxon>Fungi</taxon>
        <taxon>Dikarya</taxon>
        <taxon>Ascomycota</taxon>
        <taxon>Pezizomycotina</taxon>
        <taxon>Dothideomycetes</taxon>
        <taxon>Pleosporomycetidae</taxon>
        <taxon>Pleosporales</taxon>
        <taxon>Lophiotremataceae</taxon>
        <taxon>Lophiotrema</taxon>
    </lineage>
</organism>
<sequence length="556" mass="63798">MANGELGVASVALVIALTALAITICQLLQQIFSTAEGYRRCQPSVLKEWAKHTNWSGDGANSEIVLGKNSSAHRRAIEREKPLSREKTLDPVDLDSTGEISSLVPLLSPRVNEDTSIVGWIHFIKRLEHLQEDTINAITLRPTLADEYKILPEPPQNLFGPGMVLREWSWDFMLPEALRPFATMTVGTLVVLAHRLGMTWRDLRPSTNIIRAEGNGHHLLSTQIRGFGMIVQYTYDDTHQLSTVTRPLQLRIPTKTSDKLGCGILPGCKDLKLPDLHLMPILYSTSDQNVKVNVLTTALRKAGISEDVVKSVTDIHRRFEPFFDFFFLWSPYLPIRGSTMVEIFNPFRERMETSFLCRELRIVLRARLRDYICESRTPRLTKVLECFDHLHDNHYFYFHNSFGHDHGPQFYYPLDLIEYLHDVWDETNSYFKGLEDSGQLIYKDLVVSHFNVSQGTWDIGRHNIATNRHRDDGSLVRGQRYPFLVELSHLFVDRIDNLVEELGKRGVKDRPLIIDAWWTMMLRGIAFAGPVRILPELEFPAQPSALWKLRTPVYIT</sequence>
<dbReference type="OrthoDB" id="5227693at2759"/>
<name>A0A6A5YEP2_9PLEO</name>
<evidence type="ECO:0000313" key="1">
    <source>
        <dbReference type="EMBL" id="KAF2105762.1"/>
    </source>
</evidence>
<dbReference type="Proteomes" id="UP000799770">
    <property type="component" value="Unassembled WGS sequence"/>
</dbReference>
<accession>A0A6A5YEP2</accession>
<keyword evidence="2" id="KW-1185">Reference proteome</keyword>
<evidence type="ECO:0000313" key="2">
    <source>
        <dbReference type="Proteomes" id="UP000799770"/>
    </source>
</evidence>
<proteinExistence type="predicted"/>
<dbReference type="EMBL" id="ML977372">
    <property type="protein sequence ID" value="KAF2105762.1"/>
    <property type="molecule type" value="Genomic_DNA"/>
</dbReference>
<dbReference type="AlphaFoldDB" id="A0A6A5YEP2"/>
<protein>
    <submittedName>
        <fullName evidence="1">Uncharacterized protein</fullName>
    </submittedName>
</protein>
<gene>
    <name evidence="1" type="ORF">BDV96DRAFT_655336</name>
</gene>